<accession>X1CHU3</accession>
<comment type="caution">
    <text evidence="2">The sequence shown here is derived from an EMBL/GenBank/DDBJ whole genome shotgun (WGS) entry which is preliminary data.</text>
</comment>
<dbReference type="GO" id="GO:0006265">
    <property type="term" value="P:DNA topological change"/>
    <property type="evidence" value="ECO:0007669"/>
    <property type="project" value="InterPro"/>
</dbReference>
<gene>
    <name evidence="2" type="ORF">S01H4_46635</name>
</gene>
<dbReference type="Gene3D" id="3.40.50.670">
    <property type="match status" value="1"/>
</dbReference>
<feature type="non-terminal residue" evidence="2">
    <location>
        <position position="1"/>
    </location>
</feature>
<dbReference type="GO" id="GO:0003918">
    <property type="term" value="F:DNA topoisomerase type II (double strand cut, ATP-hydrolyzing) activity"/>
    <property type="evidence" value="ECO:0007669"/>
    <property type="project" value="InterPro"/>
</dbReference>
<feature type="domain" description="DNA gyrase B subunit C-terminal" evidence="1">
    <location>
        <begin position="1"/>
        <end position="36"/>
    </location>
</feature>
<dbReference type="Pfam" id="PF00986">
    <property type="entry name" value="DNA_gyraseB_C"/>
    <property type="match status" value="1"/>
</dbReference>
<name>X1CHU3_9ZZZZ</name>
<dbReference type="GO" id="GO:0005524">
    <property type="term" value="F:ATP binding"/>
    <property type="evidence" value="ECO:0007669"/>
    <property type="project" value="InterPro"/>
</dbReference>
<dbReference type="InterPro" id="IPR002288">
    <property type="entry name" value="DNA_gyrase_B_C"/>
</dbReference>
<dbReference type="EMBL" id="BART01026088">
    <property type="protein sequence ID" value="GAG92657.1"/>
    <property type="molecule type" value="Genomic_DNA"/>
</dbReference>
<evidence type="ECO:0000259" key="1">
    <source>
        <dbReference type="Pfam" id="PF00986"/>
    </source>
</evidence>
<reference evidence="2" key="1">
    <citation type="journal article" date="2014" name="Front. Microbiol.">
        <title>High frequency of phylogenetically diverse reductive dehalogenase-homologous genes in deep subseafloor sedimentary metagenomes.</title>
        <authorList>
            <person name="Kawai M."/>
            <person name="Futagami T."/>
            <person name="Toyoda A."/>
            <person name="Takaki Y."/>
            <person name="Nishi S."/>
            <person name="Hori S."/>
            <person name="Arai W."/>
            <person name="Tsubouchi T."/>
            <person name="Morono Y."/>
            <person name="Uchiyama I."/>
            <person name="Ito T."/>
            <person name="Fujiyama A."/>
            <person name="Inagaki F."/>
            <person name="Takami H."/>
        </authorList>
    </citation>
    <scope>NUCLEOTIDE SEQUENCE</scope>
    <source>
        <strain evidence="2">Expedition CK06-06</strain>
    </source>
</reference>
<dbReference type="AlphaFoldDB" id="X1CHU3"/>
<sequence>EERYLLKVTIQDAVEADIVFTILMGEEVEARRNFIEENALETQNLDI</sequence>
<evidence type="ECO:0000313" key="2">
    <source>
        <dbReference type="EMBL" id="GAG92657.1"/>
    </source>
</evidence>
<dbReference type="InterPro" id="IPR013759">
    <property type="entry name" value="Topo_IIA_B_C"/>
</dbReference>
<proteinExistence type="predicted"/>
<dbReference type="GO" id="GO:0003677">
    <property type="term" value="F:DNA binding"/>
    <property type="evidence" value="ECO:0007669"/>
    <property type="project" value="InterPro"/>
</dbReference>
<protein>
    <recommendedName>
        <fullName evidence="1">DNA gyrase B subunit C-terminal domain-containing protein</fullName>
    </recommendedName>
</protein>
<organism evidence="2">
    <name type="scientific">marine sediment metagenome</name>
    <dbReference type="NCBI Taxonomy" id="412755"/>
    <lineage>
        <taxon>unclassified sequences</taxon>
        <taxon>metagenomes</taxon>
        <taxon>ecological metagenomes</taxon>
    </lineage>
</organism>